<feature type="domain" description="Transcriptional repressor PaaX-like central Cas2-like" evidence="1">
    <location>
        <begin position="85"/>
        <end position="147"/>
    </location>
</feature>
<evidence type="ECO:0000313" key="3">
    <source>
        <dbReference type="Proteomes" id="UP000229966"/>
    </source>
</evidence>
<dbReference type="Pfam" id="PF20803">
    <property type="entry name" value="PaaX_M"/>
    <property type="match status" value="1"/>
</dbReference>
<gene>
    <name evidence="2" type="ORF">COS38_01510</name>
</gene>
<name>A0A2M7CIJ9_9BACT</name>
<protein>
    <recommendedName>
        <fullName evidence="1">Transcriptional repressor PaaX-like central Cas2-like domain-containing protein</fullName>
    </recommendedName>
</protein>
<evidence type="ECO:0000313" key="2">
    <source>
        <dbReference type="EMBL" id="PIV25464.1"/>
    </source>
</evidence>
<sequence length="227" mass="27107">MSILSKVLILIDDLGTTTKRNLFEYLPEEKNSVLLSALARLKNREMVKMIKNTKNNHYQITDLGRQHIFTDLDWIKNIFLDLQTYIVIFNVPDKFKSKREQFRKSMQNVGMKIIGRGILIGKMPSKNFIKHIVTKHKFVKYVKIYEVVANQYNLGELNKKIYQQFEKDAKSFLKYKKRFDKSHLRFRAKTLVYEFSQALKKDSLDYDIKNNLKKYVDLYQKIKVLCY</sequence>
<dbReference type="InterPro" id="IPR048846">
    <property type="entry name" value="PaaX-like_central"/>
</dbReference>
<dbReference type="AlphaFoldDB" id="A0A2M7CIJ9"/>
<evidence type="ECO:0000259" key="1">
    <source>
        <dbReference type="Pfam" id="PF20803"/>
    </source>
</evidence>
<organism evidence="2 3">
    <name type="scientific">Candidatus Berkelbacteria bacterium CG03_land_8_20_14_0_80_40_36</name>
    <dbReference type="NCBI Taxonomy" id="1974509"/>
    <lineage>
        <taxon>Bacteria</taxon>
        <taxon>Candidatus Berkelbacteria</taxon>
    </lineage>
</organism>
<comment type="caution">
    <text evidence="2">The sequence shown here is derived from an EMBL/GenBank/DDBJ whole genome shotgun (WGS) entry which is preliminary data.</text>
</comment>
<dbReference type="EMBL" id="PEUM01000039">
    <property type="protein sequence ID" value="PIV25464.1"/>
    <property type="molecule type" value="Genomic_DNA"/>
</dbReference>
<reference evidence="3" key="1">
    <citation type="submission" date="2017-09" db="EMBL/GenBank/DDBJ databases">
        <title>Depth-based differentiation of microbial function through sediment-hosted aquifers and enrichment of novel symbionts in the deep terrestrial subsurface.</title>
        <authorList>
            <person name="Probst A.J."/>
            <person name="Ladd B."/>
            <person name="Jarett J.K."/>
            <person name="Geller-Mcgrath D.E."/>
            <person name="Sieber C.M.K."/>
            <person name="Emerson J.B."/>
            <person name="Anantharaman K."/>
            <person name="Thomas B.C."/>
            <person name="Malmstrom R."/>
            <person name="Stieglmeier M."/>
            <person name="Klingl A."/>
            <person name="Woyke T."/>
            <person name="Ryan C.M."/>
            <person name="Banfield J.F."/>
        </authorList>
    </citation>
    <scope>NUCLEOTIDE SEQUENCE [LARGE SCALE GENOMIC DNA]</scope>
</reference>
<dbReference type="Proteomes" id="UP000229966">
    <property type="component" value="Unassembled WGS sequence"/>
</dbReference>
<accession>A0A2M7CIJ9</accession>
<proteinExistence type="predicted"/>